<dbReference type="EMBL" id="BLXT01005511">
    <property type="protein sequence ID" value="GFO23418.1"/>
    <property type="molecule type" value="Genomic_DNA"/>
</dbReference>
<dbReference type="GO" id="GO:0007131">
    <property type="term" value="P:reciprocal meiotic recombination"/>
    <property type="evidence" value="ECO:0007669"/>
    <property type="project" value="TreeGrafter"/>
</dbReference>
<dbReference type="FunFam" id="3.40.50.10810:FF:000020">
    <property type="entry name" value="DNA repair and recombination protein RAD54B"/>
    <property type="match status" value="1"/>
</dbReference>
<feature type="compositionally biased region" description="Polar residues" evidence="2">
    <location>
        <begin position="1"/>
        <end position="13"/>
    </location>
</feature>
<dbReference type="GO" id="GO:0016787">
    <property type="term" value="F:hydrolase activity"/>
    <property type="evidence" value="ECO:0007669"/>
    <property type="project" value="UniProtKB-KW"/>
</dbReference>
<evidence type="ECO:0000259" key="4">
    <source>
        <dbReference type="PROSITE" id="PS51194"/>
    </source>
</evidence>
<feature type="domain" description="Helicase C-terminal" evidence="4">
    <location>
        <begin position="737"/>
        <end position="896"/>
    </location>
</feature>
<dbReference type="InterPro" id="IPR049730">
    <property type="entry name" value="SNF2/RAD54-like_C"/>
</dbReference>
<feature type="region of interest" description="Disordered" evidence="2">
    <location>
        <begin position="110"/>
        <end position="170"/>
    </location>
</feature>
<sequence length="1000" mass="110669">MRRSGAPSQNGTAKRQKFVSPAVASYTQGNSRQASGPPGYPVLGEHEDSKRFSRTLPLKAYSAKLQNNQEFTYSNSCQRNTSTTNGNGFSETAVREKADMIALLSKKTWKSPLPCEQPPQPVEPLARIPLSPHKPVNSCDSASPEPASEPTMPVLQSQCPDLKRSSATDTQASSTSSVRYFSVMWCKASKKKHKKWEGDAVLSTSGRSATLYDTEGKIIGRGTGYKVAELESLAEDETLFVGGKEIQVMSVLTEDQFQSGKCFSSASGLSCEKSAYAASASPRVTGTFKPFKNPLQKFGTSSNQNIQAQEKSTLLPKYDPSGENALVMPRPTPEQQWRSNNGGDAQPVVDVVVDPYLANFLRQHQREGVVFLYMCVMGLREHGGLGAVLADDMGLGKTLQCITLIWTLLKQGPYGGRPVVKKVLVITPGSLVKNWYLEFKKWLGTERLNVYAVSGDKRVEDFVKSNMYPVLILSYEMFVRCYEVIKQVPFGLVICDEGHRLKNTAIKTTSLIMSLPCRRRVVLTGTPVQNDLQEFFSIVEFCNPGILGSSSAFRRVYEEPIVASRQPRASAQEKELGKERARELTRLTQMFVLRRTQEINNDYLPPKVELVLFCRASLLQTELYQQLLRSKAVRMCLQSRYQQQTSGSAHLSIIGALKQLCNHPRLIHGKAVLAEQAGERTKAVRASDHGWVNEDDDDSAEDSIYSGLLSLFPAAYSAGPAHAKESGKLKVLVGILSSVWRYSATDKVVLVSNHTKTLDMLQTVCESRGYTCLRLDGQTPTGQRQELVNKFNKLNTHRIFLLSSKAGGVGLNLIGASRLILYDIDWNPANDLQAMARVWRDGQRKRVFIYRLLTTGSIEEKVYQRQISKQGLSGTVMDQTSASSSSSVQFSLEDLKDLFSLNEMTDCETHSMLNCPCNGDPDYVPDQNAASSASSPNLRTCQLGASVSKGAKGQVANLTMAQLLSWKHVRGEFSKQEKSWYLEEAGDSLSYVFWNETNCG</sequence>
<keyword evidence="1" id="KW-0378">Hydrolase</keyword>
<dbReference type="SMART" id="SM00487">
    <property type="entry name" value="DEXDc"/>
    <property type="match status" value="1"/>
</dbReference>
<evidence type="ECO:0000313" key="6">
    <source>
        <dbReference type="Proteomes" id="UP000735302"/>
    </source>
</evidence>
<dbReference type="PROSITE" id="PS51194">
    <property type="entry name" value="HELICASE_CTER"/>
    <property type="match status" value="1"/>
</dbReference>
<dbReference type="InterPro" id="IPR050496">
    <property type="entry name" value="SNF2_RAD54_helicase_repair"/>
</dbReference>
<dbReference type="InterPro" id="IPR027417">
    <property type="entry name" value="P-loop_NTPase"/>
</dbReference>
<dbReference type="InterPro" id="IPR014001">
    <property type="entry name" value="Helicase_ATP-bd"/>
</dbReference>
<dbReference type="Gene3D" id="3.40.50.300">
    <property type="entry name" value="P-loop containing nucleotide triphosphate hydrolases"/>
    <property type="match status" value="1"/>
</dbReference>
<evidence type="ECO:0000313" key="5">
    <source>
        <dbReference type="EMBL" id="GFO23418.1"/>
    </source>
</evidence>
<dbReference type="GO" id="GO:0005524">
    <property type="term" value="F:ATP binding"/>
    <property type="evidence" value="ECO:0007669"/>
    <property type="project" value="InterPro"/>
</dbReference>
<dbReference type="Proteomes" id="UP000735302">
    <property type="component" value="Unassembled WGS sequence"/>
</dbReference>
<name>A0AAV4BW39_9GAST</name>
<dbReference type="CDD" id="cd18793">
    <property type="entry name" value="SF2_C_SNF"/>
    <property type="match status" value="1"/>
</dbReference>
<dbReference type="InterPro" id="IPR000330">
    <property type="entry name" value="SNF2_N"/>
</dbReference>
<dbReference type="Gene3D" id="3.40.50.10810">
    <property type="entry name" value="Tandem AAA-ATPase domain"/>
    <property type="match status" value="1"/>
</dbReference>
<feature type="region of interest" description="Disordered" evidence="2">
    <location>
        <begin position="1"/>
        <end position="48"/>
    </location>
</feature>
<evidence type="ECO:0000259" key="3">
    <source>
        <dbReference type="PROSITE" id="PS51192"/>
    </source>
</evidence>
<dbReference type="GO" id="GO:0000724">
    <property type="term" value="P:double-strand break repair via homologous recombination"/>
    <property type="evidence" value="ECO:0007669"/>
    <property type="project" value="TreeGrafter"/>
</dbReference>
<dbReference type="GO" id="GO:0015616">
    <property type="term" value="F:DNA translocase activity"/>
    <property type="evidence" value="ECO:0007669"/>
    <property type="project" value="TreeGrafter"/>
</dbReference>
<dbReference type="SUPFAM" id="SSF52540">
    <property type="entry name" value="P-loop containing nucleoside triphosphate hydrolases"/>
    <property type="match status" value="2"/>
</dbReference>
<dbReference type="Pfam" id="PF00271">
    <property type="entry name" value="Helicase_C"/>
    <property type="match status" value="1"/>
</dbReference>
<evidence type="ECO:0000256" key="2">
    <source>
        <dbReference type="SAM" id="MobiDB-lite"/>
    </source>
</evidence>
<feature type="compositionally biased region" description="Polar residues" evidence="2">
    <location>
        <begin position="25"/>
        <end position="34"/>
    </location>
</feature>
<evidence type="ECO:0000256" key="1">
    <source>
        <dbReference type="ARBA" id="ARBA00022801"/>
    </source>
</evidence>
<accession>A0AAV4BW39</accession>
<dbReference type="InterPro" id="IPR001650">
    <property type="entry name" value="Helicase_C-like"/>
</dbReference>
<dbReference type="SMART" id="SM00490">
    <property type="entry name" value="HELICc"/>
    <property type="match status" value="1"/>
</dbReference>
<dbReference type="InterPro" id="IPR038718">
    <property type="entry name" value="SNF2-like_sf"/>
</dbReference>
<dbReference type="PANTHER" id="PTHR45629">
    <property type="entry name" value="SNF2/RAD54 FAMILY MEMBER"/>
    <property type="match status" value="1"/>
</dbReference>
<dbReference type="PROSITE" id="PS51192">
    <property type="entry name" value="HELICASE_ATP_BIND_1"/>
    <property type="match status" value="1"/>
</dbReference>
<feature type="domain" description="Helicase ATP-binding" evidence="3">
    <location>
        <begin position="378"/>
        <end position="545"/>
    </location>
</feature>
<protein>
    <submittedName>
        <fullName evidence="5">DNA repair and recombination protein rad54</fullName>
    </submittedName>
</protein>
<gene>
    <name evidence="5" type="ORF">PoB_004992300</name>
</gene>
<dbReference type="PANTHER" id="PTHR45629:SF7">
    <property type="entry name" value="DNA EXCISION REPAIR PROTEIN ERCC-6-RELATED"/>
    <property type="match status" value="1"/>
</dbReference>
<dbReference type="Pfam" id="PF00176">
    <property type="entry name" value="SNF2-rel_dom"/>
    <property type="match status" value="1"/>
</dbReference>
<dbReference type="GO" id="GO:0005634">
    <property type="term" value="C:nucleus"/>
    <property type="evidence" value="ECO:0007669"/>
    <property type="project" value="TreeGrafter"/>
</dbReference>
<dbReference type="Gene3D" id="1.20.120.850">
    <property type="entry name" value="SWI2/SNF2 ATPases, N-terminal domain"/>
    <property type="match status" value="1"/>
</dbReference>
<proteinExistence type="predicted"/>
<dbReference type="AlphaFoldDB" id="A0AAV4BW39"/>
<keyword evidence="6" id="KW-1185">Reference proteome</keyword>
<comment type="caution">
    <text evidence="5">The sequence shown here is derived from an EMBL/GenBank/DDBJ whole genome shotgun (WGS) entry which is preliminary data.</text>
</comment>
<reference evidence="5 6" key="1">
    <citation type="journal article" date="2021" name="Elife">
        <title>Chloroplast acquisition without the gene transfer in kleptoplastic sea slugs, Plakobranchus ocellatus.</title>
        <authorList>
            <person name="Maeda T."/>
            <person name="Takahashi S."/>
            <person name="Yoshida T."/>
            <person name="Shimamura S."/>
            <person name="Takaki Y."/>
            <person name="Nagai Y."/>
            <person name="Toyoda A."/>
            <person name="Suzuki Y."/>
            <person name="Arimoto A."/>
            <person name="Ishii H."/>
            <person name="Satoh N."/>
            <person name="Nishiyama T."/>
            <person name="Hasebe M."/>
            <person name="Maruyama T."/>
            <person name="Minagawa J."/>
            <person name="Obokata J."/>
            <person name="Shigenobu S."/>
        </authorList>
    </citation>
    <scope>NUCLEOTIDE SEQUENCE [LARGE SCALE GENOMIC DNA]</scope>
</reference>
<organism evidence="5 6">
    <name type="scientific">Plakobranchus ocellatus</name>
    <dbReference type="NCBI Taxonomy" id="259542"/>
    <lineage>
        <taxon>Eukaryota</taxon>
        <taxon>Metazoa</taxon>
        <taxon>Spiralia</taxon>
        <taxon>Lophotrochozoa</taxon>
        <taxon>Mollusca</taxon>
        <taxon>Gastropoda</taxon>
        <taxon>Heterobranchia</taxon>
        <taxon>Euthyneura</taxon>
        <taxon>Panpulmonata</taxon>
        <taxon>Sacoglossa</taxon>
        <taxon>Placobranchoidea</taxon>
        <taxon>Plakobranchidae</taxon>
        <taxon>Plakobranchus</taxon>
    </lineage>
</organism>